<reference evidence="2" key="2">
    <citation type="submission" date="2021-01" db="EMBL/GenBank/DDBJ databases">
        <authorList>
            <person name="Kaushik A."/>
        </authorList>
    </citation>
    <scope>NUCLEOTIDE SEQUENCE</scope>
    <source>
        <strain evidence="2">AG2-2IIIB</strain>
    </source>
</reference>
<evidence type="ECO:0000259" key="1">
    <source>
        <dbReference type="Pfam" id="PF19026"/>
    </source>
</evidence>
<dbReference type="Proteomes" id="UP000044841">
    <property type="component" value="Unassembled WGS sequence"/>
</dbReference>
<dbReference type="EMBL" id="CAJMWT010001236">
    <property type="protein sequence ID" value="CAE6389462.1"/>
    <property type="molecule type" value="Genomic_DNA"/>
</dbReference>
<keyword evidence="4" id="KW-1185">Reference proteome</keyword>
<dbReference type="InterPro" id="IPR044034">
    <property type="entry name" value="NAC-like_UBA"/>
</dbReference>
<evidence type="ECO:0000313" key="4">
    <source>
        <dbReference type="Proteomes" id="UP000044841"/>
    </source>
</evidence>
<evidence type="ECO:0000313" key="2">
    <source>
        <dbReference type="EMBL" id="CAE6389462.1"/>
    </source>
</evidence>
<protein>
    <recommendedName>
        <fullName evidence="1">Nascent polypeptide-associated complex subunit alpha-like UBA domain-containing protein</fullName>
    </recommendedName>
</protein>
<evidence type="ECO:0000313" key="3">
    <source>
        <dbReference type="EMBL" id="CUA67755.1"/>
    </source>
</evidence>
<proteinExistence type="predicted"/>
<accession>A0A0K6FNA5</accession>
<dbReference type="AlphaFoldDB" id="A0A0K6FNA5"/>
<dbReference type="Proteomes" id="UP000663843">
    <property type="component" value="Unassembled WGS sequence"/>
</dbReference>
<dbReference type="EMBL" id="CYGV01000224">
    <property type="protein sequence ID" value="CUA67755.1"/>
    <property type="molecule type" value="Genomic_DNA"/>
</dbReference>
<gene>
    <name evidence="2" type="ORF">RDB_LOCUS29499</name>
    <name evidence="3" type="ORF">RSOLAG22IIIB_03182</name>
</gene>
<organism evidence="3 4">
    <name type="scientific">Rhizoctonia solani</name>
    <dbReference type="NCBI Taxonomy" id="456999"/>
    <lineage>
        <taxon>Eukaryota</taxon>
        <taxon>Fungi</taxon>
        <taxon>Dikarya</taxon>
        <taxon>Basidiomycota</taxon>
        <taxon>Agaricomycotina</taxon>
        <taxon>Agaricomycetes</taxon>
        <taxon>Cantharellales</taxon>
        <taxon>Ceratobasidiaceae</taxon>
        <taxon>Rhizoctonia</taxon>
    </lineage>
</organism>
<feature type="domain" description="Nascent polypeptide-associated complex subunit alpha-like UBA" evidence="1">
    <location>
        <begin position="47"/>
        <end position="85"/>
    </location>
</feature>
<dbReference type="Pfam" id="PF19026">
    <property type="entry name" value="UBA_HYPK"/>
    <property type="match status" value="1"/>
</dbReference>
<reference evidence="3 4" key="1">
    <citation type="submission" date="2015-07" db="EMBL/GenBank/DDBJ databases">
        <authorList>
            <person name="Noorani M."/>
        </authorList>
    </citation>
    <scope>NUCLEOTIDE SEQUENCE [LARGE SCALE GENOMIC DNA]</scope>
    <source>
        <strain evidence="3">BBA 69670</strain>
    </source>
</reference>
<name>A0A0K6FNA5_9AGAM</name>
<dbReference type="InterPro" id="IPR038922">
    <property type="entry name" value="HYPK_UBA"/>
</dbReference>
<dbReference type="CDD" id="cd14361">
    <property type="entry name" value="UBA_HYPK"/>
    <property type="match status" value="1"/>
</dbReference>
<sequence length="87" mass="9452">MAHRPEAEVIINFQDGFSYSKGRMDAALTSGVLEKPAEKKVTDYSGLNKADVKLVQTEMEVTEAQAKKALSEHDGDIVKTLLSLVSA</sequence>
<dbReference type="Gene3D" id="1.10.8.10">
    <property type="entry name" value="DNA helicase RuvA subunit, C-terminal domain"/>
    <property type="match status" value="1"/>
</dbReference>